<comment type="caution">
    <text evidence="1">The sequence shown here is derived from an EMBL/GenBank/DDBJ whole genome shotgun (WGS) entry which is preliminary data.</text>
</comment>
<sequence length="204" mass="22610">MGGGRYALSFQEDARSRGFQIAEVWPRTQGPGASVLCIAELWKLDEGESTGGDSVPLPGVEPPQRARGTQASVRPRPTLSDVVRHVQQYFSLSVYHPFNYSMFGSSTKSSTQGGAWPERLEAGQDELFFCPPIWSPSHHKSTMLLAPTGRMYAAERQHPRRRRSQERISHETVPGVAEDGLHVRAVPPTFIICTLSLRDASPRL</sequence>
<dbReference type="EMBL" id="MU275865">
    <property type="protein sequence ID" value="KAI0050126.1"/>
    <property type="molecule type" value="Genomic_DNA"/>
</dbReference>
<proteinExistence type="predicted"/>
<gene>
    <name evidence="1" type="ORF">FA95DRAFT_686423</name>
</gene>
<reference evidence="1" key="2">
    <citation type="journal article" date="2022" name="New Phytol.">
        <title>Evolutionary transition to the ectomycorrhizal habit in the genomes of a hyperdiverse lineage of mushroom-forming fungi.</title>
        <authorList>
            <person name="Looney B."/>
            <person name="Miyauchi S."/>
            <person name="Morin E."/>
            <person name="Drula E."/>
            <person name="Courty P.E."/>
            <person name="Kohler A."/>
            <person name="Kuo A."/>
            <person name="LaButti K."/>
            <person name="Pangilinan J."/>
            <person name="Lipzen A."/>
            <person name="Riley R."/>
            <person name="Andreopoulos W."/>
            <person name="He G."/>
            <person name="Johnson J."/>
            <person name="Nolan M."/>
            <person name="Tritt A."/>
            <person name="Barry K.W."/>
            <person name="Grigoriev I.V."/>
            <person name="Nagy L.G."/>
            <person name="Hibbett D."/>
            <person name="Henrissat B."/>
            <person name="Matheny P.B."/>
            <person name="Labbe J."/>
            <person name="Martin F.M."/>
        </authorList>
    </citation>
    <scope>NUCLEOTIDE SEQUENCE</scope>
    <source>
        <strain evidence="1">FP105234-sp</strain>
    </source>
</reference>
<reference evidence="1" key="1">
    <citation type="submission" date="2021-02" db="EMBL/GenBank/DDBJ databases">
        <authorList>
            <consortium name="DOE Joint Genome Institute"/>
            <person name="Ahrendt S."/>
            <person name="Looney B.P."/>
            <person name="Miyauchi S."/>
            <person name="Morin E."/>
            <person name="Drula E."/>
            <person name="Courty P.E."/>
            <person name="Chicoki N."/>
            <person name="Fauchery L."/>
            <person name="Kohler A."/>
            <person name="Kuo A."/>
            <person name="Labutti K."/>
            <person name="Pangilinan J."/>
            <person name="Lipzen A."/>
            <person name="Riley R."/>
            <person name="Andreopoulos W."/>
            <person name="He G."/>
            <person name="Johnson J."/>
            <person name="Barry K.W."/>
            <person name="Grigoriev I.V."/>
            <person name="Nagy L."/>
            <person name="Hibbett D."/>
            <person name="Henrissat B."/>
            <person name="Matheny P.B."/>
            <person name="Labbe J."/>
            <person name="Martin F."/>
        </authorList>
    </citation>
    <scope>NUCLEOTIDE SEQUENCE</scope>
    <source>
        <strain evidence="1">FP105234-sp</strain>
    </source>
</reference>
<organism evidence="1 2">
    <name type="scientific">Auriscalpium vulgare</name>
    <dbReference type="NCBI Taxonomy" id="40419"/>
    <lineage>
        <taxon>Eukaryota</taxon>
        <taxon>Fungi</taxon>
        <taxon>Dikarya</taxon>
        <taxon>Basidiomycota</taxon>
        <taxon>Agaricomycotina</taxon>
        <taxon>Agaricomycetes</taxon>
        <taxon>Russulales</taxon>
        <taxon>Auriscalpiaceae</taxon>
        <taxon>Auriscalpium</taxon>
    </lineage>
</organism>
<accession>A0ACB8S165</accession>
<keyword evidence="2" id="KW-1185">Reference proteome</keyword>
<name>A0ACB8S165_9AGAM</name>
<evidence type="ECO:0000313" key="2">
    <source>
        <dbReference type="Proteomes" id="UP000814033"/>
    </source>
</evidence>
<evidence type="ECO:0000313" key="1">
    <source>
        <dbReference type="EMBL" id="KAI0050126.1"/>
    </source>
</evidence>
<dbReference type="Proteomes" id="UP000814033">
    <property type="component" value="Unassembled WGS sequence"/>
</dbReference>
<protein>
    <submittedName>
        <fullName evidence="1">Uncharacterized protein</fullName>
    </submittedName>
</protein>